<comment type="caution">
    <text evidence="1">The sequence shown here is derived from an EMBL/GenBank/DDBJ whole genome shotgun (WGS) entry which is preliminary data.</text>
</comment>
<feature type="non-terminal residue" evidence="1">
    <location>
        <position position="1"/>
    </location>
</feature>
<proteinExistence type="predicted"/>
<sequence>RYGDAPYLARMWARPDEKGAFRMPVDDRLAPVLWIQTQNAGSRLIKVTPETLGEGLTIRLQACRVTGQATVDEQVAGEKRLGLVWTPEAFPRLPVAACPIDGGRYEVQLEPGRYACYLARGGGEVIRLDDVVIADEPEKQLPPITLTQERWDADKRPMADHLDRF</sequence>
<gene>
    <name evidence="1" type="ORF">S03H2_38257</name>
</gene>
<accession>X1GC94</accession>
<organism evidence="1">
    <name type="scientific">marine sediment metagenome</name>
    <dbReference type="NCBI Taxonomy" id="412755"/>
    <lineage>
        <taxon>unclassified sequences</taxon>
        <taxon>metagenomes</taxon>
        <taxon>ecological metagenomes</taxon>
    </lineage>
</organism>
<dbReference type="EMBL" id="BARU01023589">
    <property type="protein sequence ID" value="GAH54847.1"/>
    <property type="molecule type" value="Genomic_DNA"/>
</dbReference>
<protein>
    <submittedName>
        <fullName evidence="1">Uncharacterized protein</fullName>
    </submittedName>
</protein>
<dbReference type="AlphaFoldDB" id="X1GC94"/>
<reference evidence="1" key="1">
    <citation type="journal article" date="2014" name="Front. Microbiol.">
        <title>High frequency of phylogenetically diverse reductive dehalogenase-homologous genes in deep subseafloor sedimentary metagenomes.</title>
        <authorList>
            <person name="Kawai M."/>
            <person name="Futagami T."/>
            <person name="Toyoda A."/>
            <person name="Takaki Y."/>
            <person name="Nishi S."/>
            <person name="Hori S."/>
            <person name="Arai W."/>
            <person name="Tsubouchi T."/>
            <person name="Morono Y."/>
            <person name="Uchiyama I."/>
            <person name="Ito T."/>
            <person name="Fujiyama A."/>
            <person name="Inagaki F."/>
            <person name="Takami H."/>
        </authorList>
    </citation>
    <scope>NUCLEOTIDE SEQUENCE</scope>
    <source>
        <strain evidence="1">Expedition CK06-06</strain>
    </source>
</reference>
<name>X1GC94_9ZZZZ</name>
<evidence type="ECO:0000313" key="1">
    <source>
        <dbReference type="EMBL" id="GAH54847.1"/>
    </source>
</evidence>